<evidence type="ECO:0000256" key="1">
    <source>
        <dbReference type="ARBA" id="ARBA00004429"/>
    </source>
</evidence>
<comment type="function">
    <text evidence="9">Part of the tripartite ATP-independent periplasmic (TRAP) transport system.</text>
</comment>
<keyword evidence="12" id="KW-1185">Reference proteome</keyword>
<reference evidence="11 12" key="1">
    <citation type="submission" date="2020-09" db="EMBL/GenBank/DDBJ databases">
        <title>Marinomonas sp. nov., isolated from the cysticercosis algae of Qingdao, China.</title>
        <authorList>
            <person name="Sun X."/>
        </authorList>
    </citation>
    <scope>NUCLEOTIDE SEQUENCE [LARGE SCALE GENOMIC DNA]</scope>
    <source>
        <strain evidence="11 12">SM2066</strain>
    </source>
</reference>
<keyword evidence="3" id="KW-1003">Cell membrane</keyword>
<keyword evidence="7 9" id="KW-0472">Membrane</keyword>
<keyword evidence="2 9" id="KW-0813">Transport</keyword>
<dbReference type="RefSeq" id="WP_191595189.1">
    <property type="nucleotide sequence ID" value="NZ_JACYFC010000004.1"/>
</dbReference>
<dbReference type="PANTHER" id="PTHR35011">
    <property type="entry name" value="2,3-DIKETO-L-GULONATE TRAP TRANSPORTER SMALL PERMEASE PROTEIN YIAM"/>
    <property type="match status" value="1"/>
</dbReference>
<keyword evidence="5 9" id="KW-0812">Transmembrane</keyword>
<feature type="transmembrane region" description="Helical" evidence="9">
    <location>
        <begin position="133"/>
        <end position="152"/>
    </location>
</feature>
<evidence type="ECO:0000259" key="10">
    <source>
        <dbReference type="Pfam" id="PF04290"/>
    </source>
</evidence>
<dbReference type="EMBL" id="JACYFC010000004">
    <property type="protein sequence ID" value="MBD5771796.1"/>
    <property type="molecule type" value="Genomic_DNA"/>
</dbReference>
<evidence type="ECO:0000256" key="9">
    <source>
        <dbReference type="RuleBase" id="RU369079"/>
    </source>
</evidence>
<evidence type="ECO:0000256" key="5">
    <source>
        <dbReference type="ARBA" id="ARBA00022692"/>
    </source>
</evidence>
<feature type="transmembrane region" description="Helical" evidence="9">
    <location>
        <begin position="89"/>
        <end position="113"/>
    </location>
</feature>
<dbReference type="InterPro" id="IPR007387">
    <property type="entry name" value="TRAP_DctQ"/>
</dbReference>
<evidence type="ECO:0000313" key="12">
    <source>
        <dbReference type="Proteomes" id="UP000604161"/>
    </source>
</evidence>
<evidence type="ECO:0000256" key="4">
    <source>
        <dbReference type="ARBA" id="ARBA00022519"/>
    </source>
</evidence>
<evidence type="ECO:0000313" key="11">
    <source>
        <dbReference type="EMBL" id="MBD5771796.1"/>
    </source>
</evidence>
<evidence type="ECO:0000256" key="3">
    <source>
        <dbReference type="ARBA" id="ARBA00022475"/>
    </source>
</evidence>
<feature type="transmembrane region" description="Helical" evidence="9">
    <location>
        <begin position="52"/>
        <end position="68"/>
    </location>
</feature>
<sequence>MNALIQLIERVVEWFGGLARFCVLALVLLVATNVILRYLFSIGPVSLQELEWHLISPIALIGLSYSMKHRADVRVDIFYDKFSSRKQGVVDLITAIVTIAIGVYICWLGIKYVGQSYNLQEGSPDPGGLPMRYLLKGFIPFGFGLLVLQGVADIMRSILKITEAKVSVELEPNVSVKEVDRGSAV</sequence>
<dbReference type="Proteomes" id="UP000604161">
    <property type="component" value="Unassembled WGS sequence"/>
</dbReference>
<gene>
    <name evidence="11" type="ORF">IF202_12130</name>
</gene>
<dbReference type="PANTHER" id="PTHR35011:SF4">
    <property type="entry name" value="SLL1102 PROTEIN"/>
    <property type="match status" value="1"/>
</dbReference>
<evidence type="ECO:0000256" key="6">
    <source>
        <dbReference type="ARBA" id="ARBA00022989"/>
    </source>
</evidence>
<feature type="transmembrane region" description="Helical" evidence="9">
    <location>
        <begin position="21"/>
        <end position="40"/>
    </location>
</feature>
<evidence type="ECO:0000256" key="2">
    <source>
        <dbReference type="ARBA" id="ARBA00022448"/>
    </source>
</evidence>
<feature type="domain" description="Tripartite ATP-independent periplasmic transporters DctQ component" evidence="10">
    <location>
        <begin position="26"/>
        <end position="158"/>
    </location>
</feature>
<comment type="caution">
    <text evidence="11">The sequence shown here is derived from an EMBL/GenBank/DDBJ whole genome shotgun (WGS) entry which is preliminary data.</text>
</comment>
<accession>A0ABR8P0H9</accession>
<keyword evidence="6 9" id="KW-1133">Transmembrane helix</keyword>
<organism evidence="11 12">
    <name type="scientific">Marinomonas colpomeniae</name>
    <dbReference type="NCBI Taxonomy" id="2774408"/>
    <lineage>
        <taxon>Bacteria</taxon>
        <taxon>Pseudomonadati</taxon>
        <taxon>Pseudomonadota</taxon>
        <taxon>Gammaproteobacteria</taxon>
        <taxon>Oceanospirillales</taxon>
        <taxon>Oceanospirillaceae</taxon>
        <taxon>Marinomonas</taxon>
    </lineage>
</organism>
<comment type="similarity">
    <text evidence="8 9">Belongs to the TRAP transporter small permease family.</text>
</comment>
<proteinExistence type="inferred from homology"/>
<name>A0ABR8P0H9_9GAMM</name>
<dbReference type="InterPro" id="IPR055348">
    <property type="entry name" value="DctQ"/>
</dbReference>
<comment type="subcellular location">
    <subcellularLocation>
        <location evidence="1 9">Cell inner membrane</location>
        <topology evidence="1 9">Multi-pass membrane protein</topology>
    </subcellularLocation>
</comment>
<keyword evidence="4 9" id="KW-0997">Cell inner membrane</keyword>
<dbReference type="Pfam" id="PF04290">
    <property type="entry name" value="DctQ"/>
    <property type="match status" value="1"/>
</dbReference>
<comment type="subunit">
    <text evidence="9">The complex comprises the extracytoplasmic solute receptor protein and the two transmembrane proteins.</text>
</comment>
<evidence type="ECO:0000256" key="8">
    <source>
        <dbReference type="ARBA" id="ARBA00038436"/>
    </source>
</evidence>
<protein>
    <recommendedName>
        <fullName evidence="9">TRAP transporter small permease protein</fullName>
    </recommendedName>
</protein>
<evidence type="ECO:0000256" key="7">
    <source>
        <dbReference type="ARBA" id="ARBA00023136"/>
    </source>
</evidence>